<dbReference type="NCBIfam" id="TIGR00121">
    <property type="entry name" value="birA_ligase"/>
    <property type="match status" value="1"/>
</dbReference>
<dbReference type="EC" id="6.3.4.15" evidence="3"/>
<dbReference type="InterPro" id="IPR004143">
    <property type="entry name" value="BPL_LPL_catalytic"/>
</dbReference>
<dbReference type="Gene3D" id="2.30.30.100">
    <property type="match status" value="1"/>
</dbReference>
<dbReference type="EMBL" id="JACHMC010000001">
    <property type="protein sequence ID" value="MBB4883254.1"/>
    <property type="molecule type" value="Genomic_DNA"/>
</dbReference>
<dbReference type="PANTHER" id="PTHR12835">
    <property type="entry name" value="BIOTIN PROTEIN LIGASE"/>
    <property type="match status" value="1"/>
</dbReference>
<reference evidence="4 5" key="1">
    <citation type="submission" date="2020-08" db="EMBL/GenBank/DDBJ databases">
        <title>Sequencing the genomes of 1000 actinobacteria strains.</title>
        <authorList>
            <person name="Klenk H.-P."/>
        </authorList>
    </citation>
    <scope>NUCLEOTIDE SEQUENCE [LARGE SCALE GENOMIC DNA]</scope>
    <source>
        <strain evidence="4 5">DSM 19079</strain>
    </source>
</reference>
<gene>
    <name evidence="4" type="ORF">BJ976_001605</name>
</gene>
<dbReference type="SUPFAM" id="SSF55681">
    <property type="entry name" value="Class II aaRS and biotin synthetases"/>
    <property type="match status" value="1"/>
</dbReference>
<keyword evidence="5" id="KW-1185">Reference proteome</keyword>
<organism evidence="4 5">
    <name type="scientific">Micrococcus flavus</name>
    <dbReference type="NCBI Taxonomy" id="384602"/>
    <lineage>
        <taxon>Bacteria</taxon>
        <taxon>Bacillati</taxon>
        <taxon>Actinomycetota</taxon>
        <taxon>Actinomycetes</taxon>
        <taxon>Micrococcales</taxon>
        <taxon>Micrococcaceae</taxon>
        <taxon>Micrococcus</taxon>
    </lineage>
</organism>
<dbReference type="RefSeq" id="WP_135029086.1">
    <property type="nucleotide sequence ID" value="NZ_BMLA01000002.1"/>
</dbReference>
<dbReference type="PANTHER" id="PTHR12835:SF5">
    <property type="entry name" value="BIOTIN--PROTEIN LIGASE"/>
    <property type="match status" value="1"/>
</dbReference>
<dbReference type="InterPro" id="IPR045864">
    <property type="entry name" value="aa-tRNA-synth_II/BPL/LPL"/>
</dbReference>
<dbReference type="AlphaFoldDB" id="A0A4Y8X2U0"/>
<evidence type="ECO:0000256" key="2">
    <source>
        <dbReference type="ARBA" id="ARBA00023267"/>
    </source>
</evidence>
<evidence type="ECO:0000256" key="1">
    <source>
        <dbReference type="ARBA" id="ARBA00022598"/>
    </source>
</evidence>
<dbReference type="Gene3D" id="3.30.930.10">
    <property type="entry name" value="Bira Bifunctional Protein, Domain 2"/>
    <property type="match status" value="1"/>
</dbReference>
<comment type="caution">
    <text evidence="4">The sequence shown here is derived from an EMBL/GenBank/DDBJ whole genome shotgun (WGS) entry which is preliminary data.</text>
</comment>
<dbReference type="Proteomes" id="UP000560081">
    <property type="component" value="Unassembled WGS sequence"/>
</dbReference>
<dbReference type="GO" id="GO:0005737">
    <property type="term" value="C:cytoplasm"/>
    <property type="evidence" value="ECO:0007669"/>
    <property type="project" value="TreeGrafter"/>
</dbReference>
<dbReference type="Pfam" id="PF02237">
    <property type="entry name" value="BPL_C"/>
    <property type="match status" value="1"/>
</dbReference>
<protein>
    <recommendedName>
        <fullName evidence="3">biotin--[biotin carboxyl-carrier protein] ligase</fullName>
        <ecNumber evidence="3">6.3.4.15</ecNumber>
    </recommendedName>
</protein>
<keyword evidence="1 4" id="KW-0436">Ligase</keyword>
<dbReference type="OrthoDB" id="9807064at2"/>
<dbReference type="InterPro" id="IPR004408">
    <property type="entry name" value="Biotin_CoA_COase_ligase"/>
</dbReference>
<name>A0A4Y8X2U0_9MICC</name>
<accession>A0A4Y8X2U0</accession>
<dbReference type="PROSITE" id="PS51733">
    <property type="entry name" value="BPL_LPL_CATALYTIC"/>
    <property type="match status" value="1"/>
</dbReference>
<evidence type="ECO:0000256" key="3">
    <source>
        <dbReference type="ARBA" id="ARBA00024227"/>
    </source>
</evidence>
<dbReference type="InterPro" id="IPR003142">
    <property type="entry name" value="BPL_C"/>
</dbReference>
<dbReference type="GO" id="GO:0004077">
    <property type="term" value="F:biotin--[biotin carboxyl-carrier protein] ligase activity"/>
    <property type="evidence" value="ECO:0007669"/>
    <property type="project" value="UniProtKB-EC"/>
</dbReference>
<sequence length="277" mass="27502">MGRLTWLDTVDSTQDALLRLLNGPAGPSGAGGTTPAPAHGDVLATADQRAGRGRHGRVWEAPPGSSLALSVLLRPAGPSGPLAPAHWSWISLVAASAVAGLLADRGAPTHVKWPNDVLAEDGRKLCGVLATVAPGGGVVVGTGVNLAFPGGPPAPTATALADWVPAAAVPAPRALAEELRAAVVTAADAFAAALDGVADPVGGTHPAVAPVAARLSTPGRSVRAELPDGTALEGEAVGLGPGGVLRVRTGGEGREILETEISAGDVVHLRGDVRRGR</sequence>
<proteinExistence type="predicted"/>
<dbReference type="Pfam" id="PF03099">
    <property type="entry name" value="BPL_LplA_LipB"/>
    <property type="match status" value="1"/>
</dbReference>
<evidence type="ECO:0000313" key="4">
    <source>
        <dbReference type="EMBL" id="MBB4883254.1"/>
    </source>
</evidence>
<keyword evidence="2" id="KW-0092">Biotin</keyword>
<evidence type="ECO:0000313" key="5">
    <source>
        <dbReference type="Proteomes" id="UP000560081"/>
    </source>
</evidence>